<feature type="domain" description="Lacto-N-biose phosphorylase-like N-terminal TIM barrel" evidence="1">
    <location>
        <begin position="2"/>
        <end position="48"/>
    </location>
</feature>
<protein>
    <submittedName>
        <fullName evidence="2">Lacto-N-biose phosphorylase</fullName>
        <ecNumber evidence="2">2.4.1.211</ecNumber>
    </submittedName>
</protein>
<dbReference type="InterPro" id="IPR035080">
    <property type="entry name" value="Lact_bio_phlase-like_N"/>
</dbReference>
<evidence type="ECO:0000313" key="2">
    <source>
        <dbReference type="EMBL" id="EKC52694.1"/>
    </source>
</evidence>
<evidence type="ECO:0000259" key="1">
    <source>
        <dbReference type="Pfam" id="PF09508"/>
    </source>
</evidence>
<sequence>MLSDEITHAGYGIYSTICIIRDHNAWAKENQDKLQQTFLCTPPQAAESD</sequence>
<gene>
    <name evidence="2" type="ORF">OBE_12961</name>
</gene>
<dbReference type="EC" id="2.4.1.211" evidence="2"/>
<keyword evidence="2" id="KW-0328">Glycosyltransferase</keyword>
<dbReference type="Pfam" id="PF09508">
    <property type="entry name" value="Lact_bio_phlase"/>
    <property type="match status" value="1"/>
</dbReference>
<keyword evidence="2" id="KW-0808">Transferase</keyword>
<comment type="caution">
    <text evidence="2">The sequence shown here is derived from an EMBL/GenBank/DDBJ whole genome shotgun (WGS) entry which is preliminary data.</text>
</comment>
<dbReference type="Gene3D" id="3.20.20.80">
    <property type="entry name" value="Glycosidases"/>
    <property type="match status" value="1"/>
</dbReference>
<organism evidence="2">
    <name type="scientific">human gut metagenome</name>
    <dbReference type="NCBI Taxonomy" id="408170"/>
    <lineage>
        <taxon>unclassified sequences</taxon>
        <taxon>metagenomes</taxon>
        <taxon>organismal metagenomes</taxon>
    </lineage>
</organism>
<proteinExistence type="predicted"/>
<accession>K1SB79</accession>
<dbReference type="AlphaFoldDB" id="K1SB79"/>
<reference evidence="2" key="1">
    <citation type="journal article" date="2013" name="Environ. Microbiol.">
        <title>Microbiota from the distal guts of lean and obese adolescents exhibit partial functional redundancy besides clear differences in community structure.</title>
        <authorList>
            <person name="Ferrer M."/>
            <person name="Ruiz A."/>
            <person name="Lanza F."/>
            <person name="Haange S.B."/>
            <person name="Oberbach A."/>
            <person name="Till H."/>
            <person name="Bargiela R."/>
            <person name="Campoy C."/>
            <person name="Segura M.T."/>
            <person name="Richter M."/>
            <person name="von Bergen M."/>
            <person name="Seifert J."/>
            <person name="Suarez A."/>
        </authorList>
    </citation>
    <scope>NUCLEOTIDE SEQUENCE</scope>
</reference>
<feature type="non-terminal residue" evidence="2">
    <location>
        <position position="49"/>
    </location>
</feature>
<dbReference type="EMBL" id="AJWZ01008949">
    <property type="protein sequence ID" value="EKC52694.1"/>
    <property type="molecule type" value="Genomic_DNA"/>
</dbReference>
<name>K1SB79_9ZZZZ</name>
<dbReference type="GO" id="GO:0050500">
    <property type="term" value="F:1,3-beta-galactosyl-N-acetylhexosamine phosphorylase activity"/>
    <property type="evidence" value="ECO:0007669"/>
    <property type="project" value="UniProtKB-EC"/>
</dbReference>